<dbReference type="Pfam" id="PF01636">
    <property type="entry name" value="APH"/>
    <property type="match status" value="1"/>
</dbReference>
<dbReference type="EC" id="2.7.1.-" evidence="2"/>
<organism evidence="2 3">
    <name type="scientific">Thioalkalicoccus limnaeus</name>
    <dbReference type="NCBI Taxonomy" id="120681"/>
    <lineage>
        <taxon>Bacteria</taxon>
        <taxon>Pseudomonadati</taxon>
        <taxon>Pseudomonadota</taxon>
        <taxon>Gammaproteobacteria</taxon>
        <taxon>Chromatiales</taxon>
        <taxon>Chromatiaceae</taxon>
        <taxon>Thioalkalicoccus</taxon>
    </lineage>
</organism>
<gene>
    <name evidence="2" type="ORF">ABC977_10035</name>
</gene>
<dbReference type="PANTHER" id="PTHR21064:SF5">
    <property type="entry name" value="SLR1880 PROTEIN"/>
    <property type="match status" value="1"/>
</dbReference>
<dbReference type="GO" id="GO:0016740">
    <property type="term" value="F:transferase activity"/>
    <property type="evidence" value="ECO:0007669"/>
    <property type="project" value="UniProtKB-KW"/>
</dbReference>
<dbReference type="RefSeq" id="WP_369667128.1">
    <property type="nucleotide sequence ID" value="NZ_JBDKXB010000011.1"/>
</dbReference>
<dbReference type="EMBL" id="JBDKXB010000011">
    <property type="protein sequence ID" value="MEY6432744.1"/>
    <property type="molecule type" value="Genomic_DNA"/>
</dbReference>
<comment type="caution">
    <text evidence="2">The sequence shown here is derived from an EMBL/GenBank/DDBJ whole genome shotgun (WGS) entry which is preliminary data.</text>
</comment>
<reference evidence="2 3" key="1">
    <citation type="submission" date="2024-05" db="EMBL/GenBank/DDBJ databases">
        <title>Genome Sequence and Characterization of the New Strain Purple Sulfur Bacterium of Genus Thioalkalicoccus.</title>
        <authorList>
            <person name="Bryantseva I.A."/>
            <person name="Kyndt J.A."/>
            <person name="Imhoff J.F."/>
        </authorList>
    </citation>
    <scope>NUCLEOTIDE SEQUENCE [LARGE SCALE GENOMIC DNA]</scope>
    <source>
        <strain evidence="2 3">Um2</strain>
    </source>
</reference>
<dbReference type="Proteomes" id="UP001564408">
    <property type="component" value="Unassembled WGS sequence"/>
</dbReference>
<dbReference type="InterPro" id="IPR011009">
    <property type="entry name" value="Kinase-like_dom_sf"/>
</dbReference>
<evidence type="ECO:0000259" key="1">
    <source>
        <dbReference type="Pfam" id="PF01636"/>
    </source>
</evidence>
<dbReference type="PANTHER" id="PTHR21064">
    <property type="entry name" value="AMINOGLYCOSIDE PHOSPHOTRANSFERASE DOMAIN-CONTAINING PROTEIN-RELATED"/>
    <property type="match status" value="1"/>
</dbReference>
<dbReference type="InterPro" id="IPR002575">
    <property type="entry name" value="Aminoglycoside_PTrfase"/>
</dbReference>
<dbReference type="InterPro" id="IPR050249">
    <property type="entry name" value="Pseudomonas-type_ThrB"/>
</dbReference>
<evidence type="ECO:0000313" key="3">
    <source>
        <dbReference type="Proteomes" id="UP001564408"/>
    </source>
</evidence>
<dbReference type="Gene3D" id="3.90.1200.10">
    <property type="match status" value="1"/>
</dbReference>
<feature type="domain" description="Aminoglycoside phosphotransferase" evidence="1">
    <location>
        <begin position="25"/>
        <end position="271"/>
    </location>
</feature>
<proteinExistence type="predicted"/>
<keyword evidence="2" id="KW-0808">Transferase</keyword>
<name>A0ABV4BG33_9GAMM</name>
<dbReference type="SUPFAM" id="SSF56112">
    <property type="entry name" value="Protein kinase-like (PK-like)"/>
    <property type="match status" value="1"/>
</dbReference>
<evidence type="ECO:0000313" key="2">
    <source>
        <dbReference type="EMBL" id="MEY6432744.1"/>
    </source>
</evidence>
<keyword evidence="3" id="KW-1185">Reference proteome</keyword>
<protein>
    <submittedName>
        <fullName evidence="2">Aminoglycoside phosphotransferase family protein</fullName>
        <ecNumber evidence="2">2.7.1.-</ecNumber>
    </submittedName>
</protein>
<sequence length="362" mass="39659">MSPSEAARLTALAEQFMLAAPVRRVEPFGTGLINRTYLVTTSGPRYVLQRLNDQVFPEPAAILANLARLTAHRLRHPAAGLRLPRLIPGRCGRLGIDDEAGALWRMLDFLGDTEVVTHLATMEQAFTVGTLVGRFHRLCSDLDPSDFAIALPDFHATPLYMARLEQVVADIDPTTQPATVQSALSFVAERRALADALEGPRAAGRVPMRIVHGDPKLDNLLFDQRGQRAIGLVDLDTLQPGLIPHDIGDLLRSVCNPRRESDREARFDIDLCAAVLDAYAAETKPFLAEAEIALIAPAIRLLPLELGVRFLTDHLEGDRYFRVRRPGDNLDRAMAQFSLVADIETKAATLRRVIAAAFGVGG</sequence>
<accession>A0ABV4BG33</accession>